<dbReference type="Proteomes" id="UP001239522">
    <property type="component" value="Chromosome"/>
</dbReference>
<dbReference type="RefSeq" id="WP_306060288.1">
    <property type="nucleotide sequence ID" value="NZ_CP120997.1"/>
</dbReference>
<protein>
    <recommendedName>
        <fullName evidence="3">Knr4/Smi1-like domain-containing protein</fullName>
    </recommendedName>
</protein>
<keyword evidence="2" id="KW-1185">Reference proteome</keyword>
<organism evidence="1 2">
    <name type="scientific">Streptomyces castrisilvae</name>
    <dbReference type="NCBI Taxonomy" id="3033811"/>
    <lineage>
        <taxon>Bacteria</taxon>
        <taxon>Bacillati</taxon>
        <taxon>Actinomycetota</taxon>
        <taxon>Actinomycetes</taxon>
        <taxon>Kitasatosporales</taxon>
        <taxon>Streptomycetaceae</taxon>
        <taxon>Streptomyces</taxon>
    </lineage>
</organism>
<reference evidence="1 2" key="1">
    <citation type="submission" date="2023-03" db="EMBL/GenBank/DDBJ databases">
        <title>Isolation and description of six Streptomyces strains from soil environments, able to metabolize different microbial glucans.</title>
        <authorList>
            <person name="Widen T."/>
            <person name="Larsbrink J."/>
        </authorList>
    </citation>
    <scope>NUCLEOTIDE SEQUENCE [LARGE SCALE GENOMIC DNA]</scope>
    <source>
        <strain evidence="1 2">Mut1</strain>
    </source>
</reference>
<evidence type="ECO:0000313" key="2">
    <source>
        <dbReference type="Proteomes" id="UP001239522"/>
    </source>
</evidence>
<evidence type="ECO:0008006" key="3">
    <source>
        <dbReference type="Google" id="ProtNLM"/>
    </source>
</evidence>
<dbReference type="EMBL" id="CP120997">
    <property type="protein sequence ID" value="WLQ37799.1"/>
    <property type="molecule type" value="Genomic_DNA"/>
</dbReference>
<evidence type="ECO:0000313" key="1">
    <source>
        <dbReference type="EMBL" id="WLQ37799.1"/>
    </source>
</evidence>
<name>A0ABY9HUN7_9ACTN</name>
<gene>
    <name evidence="1" type="ORF">P8A18_32100</name>
</gene>
<accession>A0ABY9HUN7</accession>
<sequence>MSSEETPDRIGSCHNALQWISASRLPMMHKRHLEVFVTKFQPFTFFRDSPEQLDNYESADRLSLPTWFRTVREVLGFIHTTSPTHPPVLAQFDAPDYDCNMADAEQVQWYQLKLGVMGEDDAELFVNQAGLYPIATWFGTDQSYLAINLRDREDKRIHEFSGADFWDMSFNGESLNGSSQPAFSSYSKMLSHISRLKLPDGAIFSARHE</sequence>
<proteinExistence type="predicted"/>